<dbReference type="InterPro" id="IPR004036">
    <property type="entry name" value="Endonuclease-III-like_CS2"/>
</dbReference>
<dbReference type="InterPro" id="IPR023170">
    <property type="entry name" value="HhH_base_excis_C"/>
</dbReference>
<keyword evidence="7" id="KW-0408">Iron</keyword>
<dbReference type="GO" id="GO:0051539">
    <property type="term" value="F:4 iron, 4 sulfur cluster binding"/>
    <property type="evidence" value="ECO:0007669"/>
    <property type="project" value="UniProtKB-KW"/>
</dbReference>
<evidence type="ECO:0000313" key="15">
    <source>
        <dbReference type="EMBL" id="MBY84088.1"/>
    </source>
</evidence>
<keyword evidence="15" id="KW-0540">Nuclease</keyword>
<keyword evidence="9 13" id="KW-0234">DNA repair</keyword>
<evidence type="ECO:0000256" key="13">
    <source>
        <dbReference type="HAMAP-Rule" id="MF_03183"/>
    </source>
</evidence>
<keyword evidence="11 13" id="KW-0326">Glycosidase</keyword>
<dbReference type="GO" id="GO:0005739">
    <property type="term" value="C:mitochondrion"/>
    <property type="evidence" value="ECO:0007669"/>
    <property type="project" value="UniProtKB-SubCell"/>
</dbReference>
<keyword evidence="3" id="KW-0479">Metal-binding</keyword>
<dbReference type="FunFam" id="1.10.340.30:FF:000005">
    <property type="entry name" value="Endonuclease III-like protein 1"/>
    <property type="match status" value="1"/>
</dbReference>
<accession>A0A2S2R256</accession>
<dbReference type="HAMAP" id="MF_03183">
    <property type="entry name" value="Endonuclease_III_Nth"/>
    <property type="match status" value="1"/>
</dbReference>
<evidence type="ECO:0000256" key="7">
    <source>
        <dbReference type="ARBA" id="ARBA00023004"/>
    </source>
</evidence>
<evidence type="ECO:0000256" key="10">
    <source>
        <dbReference type="ARBA" id="ARBA00023239"/>
    </source>
</evidence>
<dbReference type="RefSeq" id="XP_025408697.1">
    <property type="nucleotide sequence ID" value="XM_025552912.1"/>
</dbReference>
<dbReference type="GO" id="GO:0046872">
    <property type="term" value="F:metal ion binding"/>
    <property type="evidence" value="ECO:0007669"/>
    <property type="project" value="UniProtKB-KW"/>
</dbReference>
<comment type="caution">
    <text evidence="13">Lacks conserved residue(s) required for the propagation of feature annotation.</text>
</comment>
<evidence type="ECO:0000259" key="14">
    <source>
        <dbReference type="SMART" id="SM00478"/>
    </source>
</evidence>
<dbReference type="EMBL" id="GGMS01014885">
    <property type="protein sequence ID" value="MBY84088.1"/>
    <property type="molecule type" value="Transcribed_RNA"/>
</dbReference>
<dbReference type="PANTHER" id="PTHR43286">
    <property type="entry name" value="ENDONUCLEASE III-LIKE PROTEIN 1"/>
    <property type="match status" value="1"/>
</dbReference>
<evidence type="ECO:0000256" key="6">
    <source>
        <dbReference type="ARBA" id="ARBA00022946"/>
    </source>
</evidence>
<reference evidence="17" key="2">
    <citation type="submission" date="2025-04" db="UniProtKB">
        <authorList>
            <consortium name="RefSeq"/>
        </authorList>
    </citation>
    <scope>IDENTIFICATION</scope>
    <source>
        <tissue evidence="17">Whole body</tissue>
    </source>
</reference>
<sequence length="292" mass="33376">MSRKYQLYVSLIMSSRNKRSLTDKIDSNGGKSNAQVIKKRKHLTIKSDTNEETSNVDWYPANWQKTLENIRKMRKDVVAPVDDMGCDQVADLNERPEIIRYHVLVSLMLSSQTKDEVNYAAMQRLKEHGLTVDNILETTDEQLGKLIYPVGFWKRKVEYIKRTTRILKDNYNGDIPKTIKDLCDLPGIGPKMAHLCMSCAWNEVTGIGVDTHVHRISNRLGWVKKNTKTPENTRVALESWLPKELWREVNHMLVGFGQTICRPIGPHCVSCLNKSICPSAVLNSSPIKKKND</sequence>
<dbReference type="OrthoDB" id="2099276at2759"/>
<reference evidence="15" key="1">
    <citation type="submission" date="2018-04" db="EMBL/GenBank/DDBJ databases">
        <title>Transcriptome assembly of Sipha flava.</title>
        <authorList>
            <person name="Scully E.D."/>
            <person name="Geib S.M."/>
            <person name="Palmer N.A."/>
            <person name="Koch K."/>
            <person name="Bradshaw J."/>
            <person name="Heng-Moss T."/>
            <person name="Sarath G."/>
        </authorList>
    </citation>
    <scope>NUCLEOTIDE SEQUENCE</scope>
</reference>
<evidence type="ECO:0000256" key="5">
    <source>
        <dbReference type="ARBA" id="ARBA00022801"/>
    </source>
</evidence>
<dbReference type="SMART" id="SM00478">
    <property type="entry name" value="ENDO3c"/>
    <property type="match status" value="1"/>
</dbReference>
<comment type="subcellular location">
    <subcellularLocation>
        <location evidence="13">Nucleus</location>
    </subcellularLocation>
    <subcellularLocation>
        <location evidence="13">Mitochondrion</location>
    </subcellularLocation>
</comment>
<evidence type="ECO:0000256" key="8">
    <source>
        <dbReference type="ARBA" id="ARBA00023014"/>
    </source>
</evidence>
<keyword evidence="4 13" id="KW-0227">DNA damage</keyword>
<keyword evidence="8" id="KW-0411">Iron-sulfur</keyword>
<keyword evidence="10 13" id="KW-0456">Lyase</keyword>
<dbReference type="Pfam" id="PF00730">
    <property type="entry name" value="HhH-GPD"/>
    <property type="match status" value="1"/>
</dbReference>
<keyword evidence="6" id="KW-0809">Transit peptide</keyword>
<keyword evidence="13" id="KW-0539">Nucleus</keyword>
<dbReference type="PROSITE" id="PS01155">
    <property type="entry name" value="ENDONUCLEASE_III_2"/>
    <property type="match status" value="1"/>
</dbReference>
<dbReference type="Proteomes" id="UP000694846">
    <property type="component" value="Unplaced"/>
</dbReference>
<keyword evidence="13" id="KW-0496">Mitochondrion</keyword>
<dbReference type="GO" id="GO:0005634">
    <property type="term" value="C:nucleus"/>
    <property type="evidence" value="ECO:0007669"/>
    <property type="project" value="UniProtKB-SubCell"/>
</dbReference>
<evidence type="ECO:0000256" key="1">
    <source>
        <dbReference type="ARBA" id="ARBA00008343"/>
    </source>
</evidence>
<evidence type="ECO:0000256" key="9">
    <source>
        <dbReference type="ARBA" id="ARBA00023204"/>
    </source>
</evidence>
<name>A0A2S2R256_9HEMI</name>
<evidence type="ECO:0000313" key="17">
    <source>
        <dbReference type="RefSeq" id="XP_025408697.1"/>
    </source>
</evidence>
<dbReference type="CDD" id="cd00056">
    <property type="entry name" value="ENDO3c"/>
    <property type="match status" value="1"/>
</dbReference>
<dbReference type="GO" id="GO:0003677">
    <property type="term" value="F:DNA binding"/>
    <property type="evidence" value="ECO:0007669"/>
    <property type="project" value="UniProtKB-UniRule"/>
</dbReference>
<dbReference type="Pfam" id="PF00633">
    <property type="entry name" value="HHH"/>
    <property type="match status" value="1"/>
</dbReference>
<dbReference type="InterPro" id="IPR030841">
    <property type="entry name" value="NTH1"/>
</dbReference>
<dbReference type="EC" id="4.2.99.18" evidence="13"/>
<dbReference type="InterPro" id="IPR011257">
    <property type="entry name" value="DNA_glycosylase"/>
</dbReference>
<evidence type="ECO:0000313" key="16">
    <source>
        <dbReference type="Proteomes" id="UP000694846"/>
    </source>
</evidence>
<protein>
    <recommendedName>
        <fullName evidence="13">Endonuclease III homolog</fullName>
        <ecNumber evidence="13">3.2.2.-</ecNumber>
        <ecNumber evidence="13">4.2.99.18</ecNumber>
    </recommendedName>
    <alternativeName>
        <fullName evidence="13">Bifunctional DNA N-glycosylase/DNA-(apurinic or apyrimidinic site) lyase</fullName>
        <shortName evidence="13">DNA glycosylase/AP lyase</shortName>
    </alternativeName>
</protein>
<keyword evidence="2" id="KW-0004">4Fe-4S</keyword>
<dbReference type="EC" id="3.2.2.-" evidence="13"/>
<dbReference type="FunFam" id="1.10.1670.10:FF:000003">
    <property type="entry name" value="Endonuclease III homolog"/>
    <property type="match status" value="1"/>
</dbReference>
<keyword evidence="5 13" id="KW-0378">Hydrolase</keyword>
<comment type="similarity">
    <text evidence="1 13">Belongs to the Nth/MutY family.</text>
</comment>
<organism evidence="15">
    <name type="scientific">Sipha flava</name>
    <name type="common">yellow sugarcane aphid</name>
    <dbReference type="NCBI Taxonomy" id="143950"/>
    <lineage>
        <taxon>Eukaryota</taxon>
        <taxon>Metazoa</taxon>
        <taxon>Ecdysozoa</taxon>
        <taxon>Arthropoda</taxon>
        <taxon>Hexapoda</taxon>
        <taxon>Insecta</taxon>
        <taxon>Pterygota</taxon>
        <taxon>Neoptera</taxon>
        <taxon>Paraneoptera</taxon>
        <taxon>Hemiptera</taxon>
        <taxon>Sternorrhyncha</taxon>
        <taxon>Aphidomorpha</taxon>
        <taxon>Aphidoidea</taxon>
        <taxon>Aphididae</taxon>
        <taxon>Sipha</taxon>
    </lineage>
</organism>
<dbReference type="PANTHER" id="PTHR43286:SF1">
    <property type="entry name" value="ENDONUCLEASE III-LIKE PROTEIN 1"/>
    <property type="match status" value="1"/>
</dbReference>
<keyword evidence="16" id="KW-1185">Reference proteome</keyword>
<dbReference type="SUPFAM" id="SSF48150">
    <property type="entry name" value="DNA-glycosylase"/>
    <property type="match status" value="1"/>
</dbReference>
<dbReference type="InterPro" id="IPR000445">
    <property type="entry name" value="HhH_motif"/>
</dbReference>
<dbReference type="GO" id="GO:0000703">
    <property type="term" value="F:oxidized pyrimidine nucleobase lesion DNA N-glycosylase activity"/>
    <property type="evidence" value="ECO:0007669"/>
    <property type="project" value="UniProtKB-UniRule"/>
</dbReference>
<keyword evidence="15" id="KW-0255">Endonuclease</keyword>
<evidence type="ECO:0000256" key="3">
    <source>
        <dbReference type="ARBA" id="ARBA00022723"/>
    </source>
</evidence>
<gene>
    <name evidence="15" type="primary">NTHL1</name>
    <name evidence="17" type="synonym">LOC112682346</name>
    <name evidence="13" type="synonym">NTH1</name>
    <name evidence="15" type="ORF">g.41593</name>
</gene>
<feature type="domain" description="HhH-GPD" evidence="14">
    <location>
        <begin position="109"/>
        <end position="259"/>
    </location>
</feature>
<comment type="catalytic activity">
    <reaction evidence="12 13">
        <text>2'-deoxyribonucleotide-(2'-deoxyribose 5'-phosphate)-2'-deoxyribonucleotide-DNA = a 3'-end 2'-deoxyribonucleotide-(2,3-dehydro-2,3-deoxyribose 5'-phosphate)-DNA + a 5'-end 5'-phospho-2'-deoxyribonucleoside-DNA + H(+)</text>
        <dbReference type="Rhea" id="RHEA:66592"/>
        <dbReference type="Rhea" id="RHEA-COMP:13180"/>
        <dbReference type="Rhea" id="RHEA-COMP:16897"/>
        <dbReference type="Rhea" id="RHEA-COMP:17067"/>
        <dbReference type="ChEBI" id="CHEBI:15378"/>
        <dbReference type="ChEBI" id="CHEBI:136412"/>
        <dbReference type="ChEBI" id="CHEBI:157695"/>
        <dbReference type="ChEBI" id="CHEBI:167181"/>
        <dbReference type="EC" id="4.2.99.18"/>
    </reaction>
</comment>
<proteinExistence type="inferred from homology"/>
<dbReference type="GO" id="GO:0006289">
    <property type="term" value="P:nucleotide-excision repair"/>
    <property type="evidence" value="ECO:0007669"/>
    <property type="project" value="TreeGrafter"/>
</dbReference>
<dbReference type="GO" id="GO:0140078">
    <property type="term" value="F:class I DNA-(apurinic or apyrimidinic site) endonuclease activity"/>
    <property type="evidence" value="ECO:0007669"/>
    <property type="project" value="UniProtKB-EC"/>
</dbReference>
<evidence type="ECO:0000256" key="12">
    <source>
        <dbReference type="ARBA" id="ARBA00044632"/>
    </source>
</evidence>
<dbReference type="GO" id="GO:0006285">
    <property type="term" value="P:base-excision repair, AP site formation"/>
    <property type="evidence" value="ECO:0007669"/>
    <property type="project" value="UniProtKB-UniRule"/>
</dbReference>
<dbReference type="Gene3D" id="1.10.1670.10">
    <property type="entry name" value="Helix-hairpin-Helix base-excision DNA repair enzymes (C-terminal)"/>
    <property type="match status" value="1"/>
</dbReference>
<comment type="function">
    <text evidence="13">Bifunctional DNA N-glycosylase with associated apurinic/apyrimidinic (AP) lyase function that catalyzes the first step in base excision repair (BER), the primary repair pathway for the repair of oxidative DNA damage. The DNA N-glycosylase activity releases the damaged DNA base from DNA by cleaving the N-glycosidic bond, leaving an AP site. The AP lyase activity cleaves the phosphodiester bond 3' to the AP site by a beta-elimination. Primarily recognizes and repairs oxidative base damage of pyrimidines.</text>
</comment>
<evidence type="ECO:0000256" key="4">
    <source>
        <dbReference type="ARBA" id="ARBA00022763"/>
    </source>
</evidence>
<evidence type="ECO:0000256" key="2">
    <source>
        <dbReference type="ARBA" id="ARBA00022485"/>
    </source>
</evidence>
<dbReference type="Gene3D" id="1.10.340.30">
    <property type="entry name" value="Hypothetical protein, domain 2"/>
    <property type="match status" value="1"/>
</dbReference>
<evidence type="ECO:0000256" key="11">
    <source>
        <dbReference type="ARBA" id="ARBA00023295"/>
    </source>
</evidence>
<dbReference type="AlphaFoldDB" id="A0A2S2R256"/>
<dbReference type="InterPro" id="IPR003265">
    <property type="entry name" value="HhH-GPD_domain"/>
</dbReference>